<evidence type="ECO:0000256" key="9">
    <source>
        <dbReference type="ARBA" id="ARBA00023136"/>
    </source>
</evidence>
<evidence type="ECO:0000256" key="5">
    <source>
        <dbReference type="ARBA" id="ARBA00022692"/>
    </source>
</evidence>
<keyword evidence="5 10" id="KW-0812">Transmembrane</keyword>
<dbReference type="Gene3D" id="3.30.70.3400">
    <property type="match status" value="2"/>
</dbReference>
<accession>A0A0C2UBR0</accession>
<feature type="transmembrane region" description="Helical" evidence="10">
    <location>
        <begin position="385"/>
        <end position="406"/>
    </location>
</feature>
<dbReference type="Gene3D" id="1.20.1640.10">
    <property type="entry name" value="Multidrug efflux transporter AcrB transmembrane domain"/>
    <property type="match status" value="1"/>
</dbReference>
<dbReference type="InterPro" id="IPR022813">
    <property type="entry name" value="SecD/SecF_arch_bac"/>
</dbReference>
<dbReference type="Pfam" id="PF02355">
    <property type="entry name" value="SecD_SecF_C"/>
    <property type="match status" value="1"/>
</dbReference>
<dbReference type="PRINTS" id="PR00702">
    <property type="entry name" value="ACRIFLAVINRP"/>
</dbReference>
<dbReference type="FunFam" id="1.20.1640.10:FF:000004">
    <property type="entry name" value="Protein translocase subunit SecD"/>
    <property type="match status" value="1"/>
</dbReference>
<dbReference type="STRING" id="272627.CCC_02377"/>
<dbReference type="AlphaFoldDB" id="A0A0C2UBR0"/>
<comment type="caution">
    <text evidence="14">The sequence shown here is derived from an EMBL/GenBank/DDBJ whole genome shotgun (WGS) entry which is preliminary data.</text>
</comment>
<reference evidence="14 15" key="1">
    <citation type="submission" date="2015-01" db="EMBL/GenBank/DDBJ databases">
        <title>Genome Sequence of Magnetospirillum magnetotacticum Strain MS-1.</title>
        <authorList>
            <person name="Marinov G.K."/>
            <person name="Smalley M.D."/>
            <person name="DeSalvo G."/>
        </authorList>
    </citation>
    <scope>NUCLEOTIDE SEQUENCE [LARGE SCALE GENOMIC DNA]</scope>
    <source>
        <strain evidence="14 15">MS-1</strain>
    </source>
</reference>
<keyword evidence="2 10" id="KW-0813">Transport</keyword>
<comment type="similarity">
    <text evidence="10">Belongs to the SecD/SecF family. SecD subfamily.</text>
</comment>
<proteinExistence type="inferred from homology"/>
<dbReference type="GO" id="GO:0015450">
    <property type="term" value="F:protein-transporting ATPase activity"/>
    <property type="evidence" value="ECO:0007669"/>
    <property type="project" value="InterPro"/>
</dbReference>
<keyword evidence="9 10" id="KW-0472">Membrane</keyword>
<evidence type="ECO:0000256" key="7">
    <source>
        <dbReference type="ARBA" id="ARBA00022989"/>
    </source>
</evidence>
<feature type="transmembrane region" description="Helical" evidence="10">
    <location>
        <begin position="412"/>
        <end position="431"/>
    </location>
</feature>
<dbReference type="InterPro" id="IPR022646">
    <property type="entry name" value="SecD/SecF_CS"/>
</dbReference>
<evidence type="ECO:0000256" key="4">
    <source>
        <dbReference type="ARBA" id="ARBA00022519"/>
    </source>
</evidence>
<dbReference type="PANTHER" id="PTHR30081">
    <property type="entry name" value="PROTEIN-EXPORT MEMBRANE PROTEIN SEC"/>
    <property type="match status" value="1"/>
</dbReference>
<dbReference type="EMBL" id="JXSL01000027">
    <property type="protein sequence ID" value="KIL98927.1"/>
    <property type="molecule type" value="Genomic_DNA"/>
</dbReference>
<feature type="transmembrane region" description="Helical" evidence="10">
    <location>
        <begin position="452"/>
        <end position="477"/>
    </location>
</feature>
<evidence type="ECO:0000313" key="14">
    <source>
        <dbReference type="EMBL" id="KIL98927.1"/>
    </source>
</evidence>
<evidence type="ECO:0000313" key="15">
    <source>
        <dbReference type="Proteomes" id="UP000031971"/>
    </source>
</evidence>
<dbReference type="InterPro" id="IPR054384">
    <property type="entry name" value="SecDF_P1_head"/>
</dbReference>
<feature type="domain" description="Protein export membrane protein SecD/SecF C-terminal" evidence="11">
    <location>
        <begin position="341"/>
        <end position="511"/>
    </location>
</feature>
<keyword evidence="8 10" id="KW-0811">Translocation</keyword>
<dbReference type="FunFam" id="3.30.1360.200:FF:000002">
    <property type="entry name" value="Preprotein translocase subunit SecD"/>
    <property type="match status" value="1"/>
</dbReference>
<dbReference type="InterPro" id="IPR001036">
    <property type="entry name" value="Acrflvin-R"/>
</dbReference>
<dbReference type="Proteomes" id="UP000031971">
    <property type="component" value="Unassembled WGS sequence"/>
</dbReference>
<evidence type="ECO:0000256" key="2">
    <source>
        <dbReference type="ARBA" id="ARBA00022448"/>
    </source>
</evidence>
<dbReference type="InterPro" id="IPR048634">
    <property type="entry name" value="SecD_SecF_C"/>
</dbReference>
<dbReference type="InterPro" id="IPR005791">
    <property type="entry name" value="SecD"/>
</dbReference>
<name>A0A0C2UBR0_PARME</name>
<evidence type="ECO:0000256" key="3">
    <source>
        <dbReference type="ARBA" id="ARBA00022475"/>
    </source>
</evidence>
<evidence type="ECO:0000259" key="13">
    <source>
        <dbReference type="Pfam" id="PF22599"/>
    </source>
</evidence>
<feature type="domain" description="Protein translocase subunit SecDF P1" evidence="12">
    <location>
        <begin position="148"/>
        <end position="207"/>
    </location>
</feature>
<dbReference type="GO" id="GO:0043952">
    <property type="term" value="P:protein transport by the Sec complex"/>
    <property type="evidence" value="ECO:0007669"/>
    <property type="project" value="UniProtKB-UniRule"/>
</dbReference>
<keyword evidence="6 10" id="KW-0653">Protein transport</keyword>
<comment type="subunit">
    <text evidence="10">Forms a complex with SecF. Part of the essential Sec protein translocation apparatus which comprises SecA, SecYEG and auxiliary proteins SecDF-YajC and YidC.</text>
</comment>
<dbReference type="NCBIfam" id="TIGR00916">
    <property type="entry name" value="2A0604s01"/>
    <property type="match status" value="1"/>
</dbReference>
<dbReference type="GO" id="GO:0065002">
    <property type="term" value="P:intracellular protein transmembrane transport"/>
    <property type="evidence" value="ECO:0007669"/>
    <property type="project" value="UniProtKB-UniRule"/>
</dbReference>
<dbReference type="InterPro" id="IPR055344">
    <property type="entry name" value="SecD_SecF_C_bact"/>
</dbReference>
<feature type="transmembrane region" description="Helical" evidence="10">
    <location>
        <begin position="357"/>
        <end position="378"/>
    </location>
</feature>
<keyword evidence="4" id="KW-0997">Cell inner membrane</keyword>
<comment type="function">
    <text evidence="10">Part of the Sec protein translocase complex. Interacts with the SecYEG preprotein conducting channel. SecDF uses the proton motive force (PMF) to complete protein translocation after the ATP-dependent function of SecA.</text>
</comment>
<dbReference type="Pfam" id="PF07549">
    <property type="entry name" value="Sec_GG"/>
    <property type="match status" value="1"/>
</dbReference>
<dbReference type="InterPro" id="IPR048631">
    <property type="entry name" value="SecD_1st"/>
</dbReference>
<dbReference type="RefSeq" id="WP_009868716.1">
    <property type="nucleotide sequence ID" value="NZ_JXSL01000027.1"/>
</dbReference>
<comment type="subcellular location">
    <subcellularLocation>
        <location evidence="1 10">Cell membrane</location>
        <topology evidence="1 10">Multi-pass membrane protein</topology>
    </subcellularLocation>
</comment>
<sequence>MNHFPKWKIALVAIISMLGVIFASPNMLSRERADQMPHWFQPVSLGLDLQGGSYLLLEVDTAYVFREQLSSLVEGVRTVLRKEKVKYSDLGAKGDLVSVRIIEAEERAKARELLRKIDSSASVDAKDDGTMVLKYSDVAVKARKAAAIEQSLEIVRRRIDELGTREPSIQRQGEDRIVVQLPGVKDPDRIKALLGKTAKLTFHLLDDSTSADEAAKGRVPPGSMLLPSAEKERGMPETYVVRKRIEVGGDMLVDSKATYNEGRPVVSFRFNAAGAKKFGDATRENAGKFLAIVLDDKVISAPRINEPILGGSGIISGSFSVQQAQDLSLLLRAGALPAPLQVLEERTVGPDLGADSIQAGAVASLLGLALVVVLMIIVYGTLGALADLAMVLNLILLLASLSALGATLTLPGIAGVVLTMGMAVDANVLIYERMREEQRNGRSIMSAIQAGYDRAFGTIFDAHVTTLVAAALLFQFGSGPIRGFAVTLTLGLLASLFTAVLVNRIMVVSWVRWRRLKSLPLA</sequence>
<keyword evidence="7 10" id="KW-1133">Transmembrane helix</keyword>
<protein>
    <recommendedName>
        <fullName evidence="10">Protein translocase subunit SecD</fullName>
    </recommendedName>
</protein>
<keyword evidence="3 10" id="KW-1003">Cell membrane</keyword>
<evidence type="ECO:0000256" key="6">
    <source>
        <dbReference type="ARBA" id="ARBA00022927"/>
    </source>
</evidence>
<evidence type="ECO:0000259" key="11">
    <source>
        <dbReference type="Pfam" id="PF02355"/>
    </source>
</evidence>
<gene>
    <name evidence="10" type="primary">secD</name>
    <name evidence="14" type="ORF">CCC_02377</name>
</gene>
<evidence type="ECO:0000256" key="10">
    <source>
        <dbReference type="HAMAP-Rule" id="MF_01463"/>
    </source>
</evidence>
<dbReference type="OrthoDB" id="9805019at2"/>
<comment type="caution">
    <text evidence="10">Lacks conserved residue(s) required for the propagation of feature annotation.</text>
</comment>
<feature type="domain" description="SecDF P1 head subdomain" evidence="13">
    <location>
        <begin position="235"/>
        <end position="338"/>
    </location>
</feature>
<dbReference type="Pfam" id="PF22599">
    <property type="entry name" value="SecDF_P1_head"/>
    <property type="match status" value="1"/>
</dbReference>
<dbReference type="Pfam" id="PF21760">
    <property type="entry name" value="SecD_1st"/>
    <property type="match status" value="1"/>
</dbReference>
<evidence type="ECO:0000259" key="12">
    <source>
        <dbReference type="Pfam" id="PF21760"/>
    </source>
</evidence>
<dbReference type="NCBIfam" id="TIGR01129">
    <property type="entry name" value="secD"/>
    <property type="match status" value="1"/>
</dbReference>
<evidence type="ECO:0000256" key="8">
    <source>
        <dbReference type="ARBA" id="ARBA00023010"/>
    </source>
</evidence>
<keyword evidence="15" id="KW-1185">Reference proteome</keyword>
<dbReference type="Gene3D" id="3.30.1360.200">
    <property type="match status" value="1"/>
</dbReference>
<dbReference type="HAMAP" id="MF_01463_B">
    <property type="entry name" value="SecD_B"/>
    <property type="match status" value="1"/>
</dbReference>
<dbReference type="SUPFAM" id="SSF82866">
    <property type="entry name" value="Multidrug efflux transporter AcrB transmembrane domain"/>
    <property type="match status" value="1"/>
</dbReference>
<dbReference type="PANTHER" id="PTHR30081:SF1">
    <property type="entry name" value="PROTEIN TRANSLOCASE SUBUNIT SECD"/>
    <property type="match status" value="1"/>
</dbReference>
<organism evidence="14 15">
    <name type="scientific">Paramagnetospirillum magnetotacticum MS-1</name>
    <dbReference type="NCBI Taxonomy" id="272627"/>
    <lineage>
        <taxon>Bacteria</taxon>
        <taxon>Pseudomonadati</taxon>
        <taxon>Pseudomonadota</taxon>
        <taxon>Alphaproteobacteria</taxon>
        <taxon>Rhodospirillales</taxon>
        <taxon>Magnetospirillaceae</taxon>
        <taxon>Paramagnetospirillum</taxon>
    </lineage>
</organism>
<evidence type="ECO:0000256" key="1">
    <source>
        <dbReference type="ARBA" id="ARBA00004651"/>
    </source>
</evidence>
<dbReference type="GO" id="GO:0006605">
    <property type="term" value="P:protein targeting"/>
    <property type="evidence" value="ECO:0007669"/>
    <property type="project" value="UniProtKB-UniRule"/>
</dbReference>
<feature type="transmembrane region" description="Helical" evidence="10">
    <location>
        <begin position="483"/>
        <end position="507"/>
    </location>
</feature>
<dbReference type="GO" id="GO:0005886">
    <property type="term" value="C:plasma membrane"/>
    <property type="evidence" value="ECO:0007669"/>
    <property type="project" value="UniProtKB-SubCell"/>
</dbReference>